<dbReference type="SUPFAM" id="SSF53335">
    <property type="entry name" value="S-adenosyl-L-methionine-dependent methyltransferases"/>
    <property type="match status" value="2"/>
</dbReference>
<dbReference type="Proteomes" id="UP000286997">
    <property type="component" value="Unassembled WGS sequence"/>
</dbReference>
<keyword evidence="2" id="KW-0489">Methyltransferase</keyword>
<dbReference type="CDD" id="cd02440">
    <property type="entry name" value="AdoMet_MTases"/>
    <property type="match status" value="1"/>
</dbReference>
<dbReference type="PANTHER" id="PTHR43861">
    <property type="entry name" value="TRANS-ACONITATE 2-METHYLTRANSFERASE-RELATED"/>
    <property type="match status" value="1"/>
</dbReference>
<proteinExistence type="predicted"/>
<dbReference type="EMBL" id="SACP01000002">
    <property type="protein sequence ID" value="RVU21013.1"/>
    <property type="molecule type" value="Genomic_DNA"/>
</dbReference>
<dbReference type="Gene3D" id="3.90.550.10">
    <property type="entry name" value="Spore Coat Polysaccharide Biosynthesis Protein SpsA, Chain A"/>
    <property type="match status" value="1"/>
</dbReference>
<reference evidence="2 3" key="1">
    <citation type="submission" date="2019-01" db="EMBL/GenBank/DDBJ databases">
        <authorList>
            <person name="Chen W.-M."/>
        </authorList>
    </citation>
    <scope>NUCLEOTIDE SEQUENCE [LARGE SCALE GENOMIC DNA]</scope>
    <source>
        <strain evidence="2 3">TER-1</strain>
    </source>
</reference>
<feature type="compositionally biased region" description="Low complexity" evidence="1">
    <location>
        <begin position="223"/>
        <end position="242"/>
    </location>
</feature>
<dbReference type="GO" id="GO:0008168">
    <property type="term" value="F:methyltransferase activity"/>
    <property type="evidence" value="ECO:0007669"/>
    <property type="project" value="UniProtKB-KW"/>
</dbReference>
<protein>
    <submittedName>
        <fullName evidence="2">Methyltransferase domain-containing protein</fullName>
    </submittedName>
</protein>
<evidence type="ECO:0000313" key="3">
    <source>
        <dbReference type="Proteomes" id="UP000286997"/>
    </source>
</evidence>
<gene>
    <name evidence="2" type="ORF">EOE48_02650</name>
</gene>
<dbReference type="GO" id="GO:0032259">
    <property type="term" value="P:methylation"/>
    <property type="evidence" value="ECO:0007669"/>
    <property type="project" value="UniProtKB-KW"/>
</dbReference>
<evidence type="ECO:0000313" key="2">
    <source>
        <dbReference type="EMBL" id="RVU21013.1"/>
    </source>
</evidence>
<dbReference type="SUPFAM" id="SSF53448">
    <property type="entry name" value="Nucleotide-diphospho-sugar transferases"/>
    <property type="match status" value="1"/>
</dbReference>
<dbReference type="RefSeq" id="WP_127727232.1">
    <property type="nucleotide sequence ID" value="NZ_SACP01000002.1"/>
</dbReference>
<keyword evidence="3" id="KW-1185">Reference proteome</keyword>
<feature type="region of interest" description="Disordered" evidence="1">
    <location>
        <begin position="223"/>
        <end position="251"/>
    </location>
</feature>
<comment type="caution">
    <text evidence="2">The sequence shown here is derived from an EMBL/GenBank/DDBJ whole genome shotgun (WGS) entry which is preliminary data.</text>
</comment>
<dbReference type="PANTHER" id="PTHR43861:SF1">
    <property type="entry name" value="TRANS-ACONITATE 2-METHYLTRANSFERASE"/>
    <property type="match status" value="1"/>
</dbReference>
<organism evidence="2 3">
    <name type="scientific">Methylobacterium oryzihabitans</name>
    <dbReference type="NCBI Taxonomy" id="2499852"/>
    <lineage>
        <taxon>Bacteria</taxon>
        <taxon>Pseudomonadati</taxon>
        <taxon>Pseudomonadota</taxon>
        <taxon>Alphaproteobacteria</taxon>
        <taxon>Hyphomicrobiales</taxon>
        <taxon>Methylobacteriaceae</taxon>
        <taxon>Methylobacterium</taxon>
    </lineage>
</organism>
<sequence length="1189" mass="131938">MNLHRPIVPSRMNLGSGKDFRLEYLNVDIDPSWYPDVLIDLSTAEGLEDGFTVETARFGPVTLQPGSFDEIIAYDVLEQVPDLIGMMTACLKLLRLGGTFDINVPYDLSFGAWQDPTHLRTFNERSWQYYSEWFWYLGWNEARFERDTLQYVLSPVGIELHEKGVDGQELTRVPRAIDSLQVRLRKVELSEEDRHTWNIYREGPRQEAQSRAAMLANARALAEAAGPAPGQAAGPAPGAPARPARPEAPAPVANLHTPMAVSSAPAPAMTPDPAPAAALAPFSGGWSTVRDRHCLWIVAPDGNPHHQAFAEIAEGLQEAFAELGGSAPVVYHPSEWRGRLPIVFGAHLLTKTGLPPLPEGSIVFNLEQISDESQVLNRNYFTLMRKHSVLDFSDRNRRTLVRAGIPHADLLEVGYSPGLTRIRPVAQADKDIDVLFYGSTNERRARILTALQEKGLKVANLFGVYGEERDAMIARAKVVLNLHYYRASIFEAVRVSYLLANRVCVVSEGEPGDPDAARFAGGLAMVPYDALVATCVALAADPERRESLAEAGFARMLASRQADLLRARFFPDAPEPAPLPAALAAPTHAAPDPEVVPLPAAEMVPAPAEEAAAIPAAAVATVVVRDMVPAPAAEAVAPATTPRHLPQGYVVRTGNEHFIDAPTGIVHQHQVYEIAAYLVQRGGFERIIDVGCGSGEKLRALDDRCQIIAVDAAPMRDLVAANLPKALFVEHDLETGVPRLNRQVLSNAVILCSDVIEHLREPEHLLRDLARMSKTSAYTLLSTPDRVRARGLLDQGPPTNPAHTMEWTADELGRFLRDCGFPDQSFLGYTLNNDHDLARSTVLSIAGREASYRPQPVARTVAAVINVFNENDVIETVVRYLHDQGVEVHVIDNWSTDGSLETVLALAQEGVCVRVLRFPEQPTDQYLWADQLRHTAAYAATLSADWVIHYDADELRASPWRGVSLVDAIGFVDACGYTAIDFTVVNFPFTRGQAPQPFSPHNYRFFDFGRDPSHLRQIKGWKNTGQVVDLASSGGHVAQFPGLRVYPLKFLNRHYPLRSPEQAMRKVFRDRLPRIEKERSELRWHTHYDTYEATKVIEPWRRQELLNFDPNMFEAEYLVERLTGIGIETDARAVPNIDTRFRQDAMQREAQVAIERGIRDLAQENARLRDELARLWDDRSGLAKQVAAE</sequence>
<keyword evidence="2" id="KW-0808">Transferase</keyword>
<dbReference type="Pfam" id="PF13489">
    <property type="entry name" value="Methyltransf_23"/>
    <property type="match status" value="1"/>
</dbReference>
<evidence type="ECO:0000256" key="1">
    <source>
        <dbReference type="SAM" id="MobiDB-lite"/>
    </source>
</evidence>
<dbReference type="OrthoDB" id="7997975at2"/>
<dbReference type="Gene3D" id="3.40.50.150">
    <property type="entry name" value="Vaccinia Virus protein VP39"/>
    <property type="match status" value="2"/>
</dbReference>
<dbReference type="Pfam" id="PF13704">
    <property type="entry name" value="Glyco_tranf_2_4"/>
    <property type="match status" value="1"/>
</dbReference>
<dbReference type="AlphaFoldDB" id="A0A3S2VTX5"/>
<accession>A0A3S2VTX5</accession>
<name>A0A3S2VTX5_9HYPH</name>
<dbReference type="InterPro" id="IPR029044">
    <property type="entry name" value="Nucleotide-diphossugar_trans"/>
</dbReference>
<dbReference type="InterPro" id="IPR029063">
    <property type="entry name" value="SAM-dependent_MTases_sf"/>
</dbReference>